<dbReference type="InterPro" id="IPR053716">
    <property type="entry name" value="Flag_assembly_chemotaxis_eff"/>
</dbReference>
<dbReference type="STRING" id="1122180.Lokhon_02042"/>
<comment type="caution">
    <text evidence="1">The sequence shown here is derived from an EMBL/GenBank/DDBJ whole genome shotgun (WGS) entry which is preliminary data.</text>
</comment>
<keyword evidence="2" id="KW-1185">Reference proteome</keyword>
<dbReference type="Gene3D" id="1.10.287.1700">
    <property type="match status" value="1"/>
</dbReference>
<dbReference type="EMBL" id="APGJ01000006">
    <property type="protein sequence ID" value="EYD71970.1"/>
    <property type="molecule type" value="Genomic_DNA"/>
</dbReference>
<dbReference type="RefSeq" id="WP_017929516.1">
    <property type="nucleotide sequence ID" value="NZ_KB823002.1"/>
</dbReference>
<name>A0A017HCD5_9RHOB</name>
<evidence type="ECO:0000313" key="1">
    <source>
        <dbReference type="EMBL" id="EYD71970.1"/>
    </source>
</evidence>
<evidence type="ECO:0008006" key="3">
    <source>
        <dbReference type="Google" id="ProtNLM"/>
    </source>
</evidence>
<proteinExistence type="predicted"/>
<reference evidence="1 2" key="1">
    <citation type="submission" date="2013-03" db="EMBL/GenBank/DDBJ databases">
        <authorList>
            <person name="Fiebig A."/>
            <person name="Goeker M."/>
            <person name="Klenk H.-P.P."/>
        </authorList>
    </citation>
    <scope>NUCLEOTIDE SEQUENCE [LARGE SCALE GENOMIC DNA]</scope>
    <source>
        <strain evidence="1 2">DSM 17492</strain>
    </source>
</reference>
<gene>
    <name evidence="1" type="ORF">Lokhon_02042</name>
</gene>
<dbReference type="eggNOG" id="ENOG5033FUV">
    <property type="taxonomic scope" value="Bacteria"/>
</dbReference>
<dbReference type="OrthoDB" id="7875670at2"/>
<protein>
    <recommendedName>
        <fullName evidence="3">Flagellar FliJ protein</fullName>
    </recommendedName>
</protein>
<dbReference type="AlphaFoldDB" id="A0A017HCD5"/>
<organism evidence="1 2">
    <name type="scientific">Limimaricola hongkongensis DSM 17492</name>
    <dbReference type="NCBI Taxonomy" id="1122180"/>
    <lineage>
        <taxon>Bacteria</taxon>
        <taxon>Pseudomonadati</taxon>
        <taxon>Pseudomonadota</taxon>
        <taxon>Alphaproteobacteria</taxon>
        <taxon>Rhodobacterales</taxon>
        <taxon>Paracoccaceae</taxon>
        <taxon>Limimaricola</taxon>
    </lineage>
</organism>
<evidence type="ECO:0000313" key="2">
    <source>
        <dbReference type="Proteomes" id="UP000025047"/>
    </source>
</evidence>
<accession>A0A017HCD5</accession>
<dbReference type="PATRIC" id="fig|1122180.6.peg.2028"/>
<sequence length="140" mass="15830">MADRRDRALGLIERLHRIEVEARAVELGALRDRMADLERQSSETAEALARDGRITSIESAPYVGAYIRDARAQIGALDRARQELEPQAEALEEAMREGFREMKTVATVAARARLRKLRDARAREAAETDEMVLLRWGRDG</sequence>
<dbReference type="Proteomes" id="UP000025047">
    <property type="component" value="Unassembled WGS sequence"/>
</dbReference>
<dbReference type="HOGENOM" id="CLU_1832730_0_0_5"/>